<evidence type="ECO:0000259" key="13">
    <source>
        <dbReference type="Pfam" id="PF13733"/>
    </source>
</evidence>
<evidence type="ECO:0000256" key="8">
    <source>
        <dbReference type="ARBA" id="ARBA00022989"/>
    </source>
</evidence>
<evidence type="ECO:0000256" key="3">
    <source>
        <dbReference type="ARBA" id="ARBA00005735"/>
    </source>
</evidence>
<evidence type="ECO:0000256" key="1">
    <source>
        <dbReference type="ARBA" id="ARBA00004606"/>
    </source>
</evidence>
<keyword evidence="7 11" id="KW-0735">Signal-anchor</keyword>
<dbReference type="KEGG" id="cvn:111118783"/>
<feature type="domain" description="Galactosyltransferase C-terminal" evidence="12">
    <location>
        <begin position="182"/>
        <end position="259"/>
    </location>
</feature>
<name>A0A8B8CEA2_CRAVI</name>
<dbReference type="GeneID" id="111118783"/>
<evidence type="ECO:0000256" key="11">
    <source>
        <dbReference type="RuleBase" id="RU368121"/>
    </source>
</evidence>
<keyword evidence="6 11" id="KW-0812">Transmembrane</keyword>
<dbReference type="InterPro" id="IPR027995">
    <property type="entry name" value="Galactosyl_T_N"/>
</dbReference>
<accession>A0A8B8CEA2</accession>
<dbReference type="GO" id="GO:0016020">
    <property type="term" value="C:membrane"/>
    <property type="evidence" value="ECO:0007669"/>
    <property type="project" value="UniProtKB-SubCell"/>
</dbReference>
<keyword evidence="14" id="KW-1185">Reference proteome</keyword>
<dbReference type="CDD" id="cd00899">
    <property type="entry name" value="b4GalT"/>
    <property type="match status" value="1"/>
</dbReference>
<evidence type="ECO:0000256" key="10">
    <source>
        <dbReference type="ARBA" id="ARBA00023180"/>
    </source>
</evidence>
<dbReference type="InterPro" id="IPR027791">
    <property type="entry name" value="Galactosyl_T_C"/>
</dbReference>
<feature type="domain" description="Galactosyltransferase N-terminal" evidence="13">
    <location>
        <begin position="47"/>
        <end position="178"/>
    </location>
</feature>
<feature type="transmembrane region" description="Helical" evidence="11">
    <location>
        <begin position="6"/>
        <end position="26"/>
    </location>
</feature>
<evidence type="ECO:0000256" key="2">
    <source>
        <dbReference type="ARBA" id="ARBA00004922"/>
    </source>
</evidence>
<dbReference type="Pfam" id="PF13733">
    <property type="entry name" value="Glyco_transf_7N"/>
    <property type="match status" value="1"/>
</dbReference>
<dbReference type="AlphaFoldDB" id="A0A8B8CEA2"/>
<comment type="similarity">
    <text evidence="3 11">Belongs to the glycosyltransferase 7 family.</text>
</comment>
<evidence type="ECO:0000313" key="15">
    <source>
        <dbReference type="RefSeq" id="XP_022314108.1"/>
    </source>
</evidence>
<keyword evidence="5 11" id="KW-0808">Transferase</keyword>
<organism evidence="14 15">
    <name type="scientific">Crassostrea virginica</name>
    <name type="common">Eastern oyster</name>
    <dbReference type="NCBI Taxonomy" id="6565"/>
    <lineage>
        <taxon>Eukaryota</taxon>
        <taxon>Metazoa</taxon>
        <taxon>Spiralia</taxon>
        <taxon>Lophotrochozoa</taxon>
        <taxon>Mollusca</taxon>
        <taxon>Bivalvia</taxon>
        <taxon>Autobranchia</taxon>
        <taxon>Pteriomorphia</taxon>
        <taxon>Ostreida</taxon>
        <taxon>Ostreoidea</taxon>
        <taxon>Ostreidae</taxon>
        <taxon>Crassostrea</taxon>
    </lineage>
</organism>
<dbReference type="InterPro" id="IPR003859">
    <property type="entry name" value="Galactosyl_T"/>
</dbReference>
<dbReference type="GO" id="GO:0005794">
    <property type="term" value="C:Golgi apparatus"/>
    <property type="evidence" value="ECO:0007669"/>
    <property type="project" value="TreeGrafter"/>
</dbReference>
<evidence type="ECO:0000256" key="6">
    <source>
        <dbReference type="ARBA" id="ARBA00022692"/>
    </source>
</evidence>
<comment type="subcellular location">
    <subcellularLocation>
        <location evidence="1">Membrane</location>
        <topology evidence="1">Single-pass type II membrane protein</topology>
    </subcellularLocation>
</comment>
<evidence type="ECO:0000313" key="14">
    <source>
        <dbReference type="Proteomes" id="UP000694844"/>
    </source>
</evidence>
<dbReference type="PANTHER" id="PTHR19300:SF57">
    <property type="entry name" value="BETA-1,4-N-ACETYLGALACTOSAMINYLTRANSFERASE"/>
    <property type="match status" value="1"/>
</dbReference>
<keyword evidence="4 11" id="KW-0328">Glycosyltransferase</keyword>
<dbReference type="PANTHER" id="PTHR19300">
    <property type="entry name" value="BETA-1,4-GALACTOSYLTRANSFERASE"/>
    <property type="match status" value="1"/>
</dbReference>
<keyword evidence="8 11" id="KW-1133">Transmembrane helix</keyword>
<comment type="function">
    <text evidence="11">Catalyses the transfer of galactose onto proteins or lipids.</text>
</comment>
<sequence>MLPNYLRKAATIVFIFQTVFLLLWYLKYNATLTVLMKRNISNNSGLCPLIPPDLVGTISVNINAIEWMDIEKKFQKVIKGSYQPENCKARHKVAILVPYRDRDTHLRIFINHMHSFLIRQQLEYGIYIVELDKDIPFNRGFLFNVGVMEALKDNNYGCFVFHDVDLLPLNDLNLYQCPDQPKHLSVAIDKYKFKLLYATNFGGVSSMSTEQFTTINGYSNLFFGWGGEDDDFYNRVVSNNMTISRDNSSIARYTMLPHKKAPINPFRMDVLNSGTKRPNQAVDGLNSLQYNLTEKVYRKMYVHITVTLNKKDAVTQLLNRLKKGKSQISESQIFETFKKFLKN</sequence>
<dbReference type="Gene3D" id="3.90.550.10">
    <property type="entry name" value="Spore Coat Polysaccharide Biosynthesis Protein SpsA, Chain A"/>
    <property type="match status" value="1"/>
</dbReference>
<evidence type="ECO:0000256" key="7">
    <source>
        <dbReference type="ARBA" id="ARBA00022968"/>
    </source>
</evidence>
<dbReference type="Pfam" id="PF02709">
    <property type="entry name" value="Glyco_transf_7C"/>
    <property type="match status" value="1"/>
</dbReference>
<comment type="pathway">
    <text evidence="2 11">Protein modification; protein glycosylation.</text>
</comment>
<gene>
    <name evidence="15" type="primary">LOC111118783</name>
</gene>
<dbReference type="OrthoDB" id="10016069at2759"/>
<protein>
    <recommendedName>
        <fullName evidence="11">Beta-1,4-galactosyltransferase</fullName>
        <ecNumber evidence="11">2.4.1.-</ecNumber>
    </recommendedName>
</protein>
<keyword evidence="10 11" id="KW-0325">Glycoprotein</keyword>
<evidence type="ECO:0000256" key="9">
    <source>
        <dbReference type="ARBA" id="ARBA00023136"/>
    </source>
</evidence>
<proteinExistence type="inferred from homology"/>
<evidence type="ECO:0000256" key="5">
    <source>
        <dbReference type="ARBA" id="ARBA00022679"/>
    </source>
</evidence>
<reference evidence="15" key="1">
    <citation type="submission" date="2025-08" db="UniProtKB">
        <authorList>
            <consortium name="RefSeq"/>
        </authorList>
    </citation>
    <scope>IDENTIFICATION</scope>
    <source>
        <tissue evidence="15">Whole sample</tissue>
    </source>
</reference>
<keyword evidence="9 11" id="KW-0472">Membrane</keyword>
<dbReference type="InterPro" id="IPR029044">
    <property type="entry name" value="Nucleotide-diphossugar_trans"/>
</dbReference>
<dbReference type="EC" id="2.4.1.-" evidence="11"/>
<dbReference type="Proteomes" id="UP000694844">
    <property type="component" value="Chromosome 2"/>
</dbReference>
<evidence type="ECO:0000256" key="4">
    <source>
        <dbReference type="ARBA" id="ARBA00022676"/>
    </source>
</evidence>
<dbReference type="GO" id="GO:0005975">
    <property type="term" value="P:carbohydrate metabolic process"/>
    <property type="evidence" value="ECO:0007669"/>
    <property type="project" value="InterPro"/>
</dbReference>
<evidence type="ECO:0000259" key="12">
    <source>
        <dbReference type="Pfam" id="PF02709"/>
    </source>
</evidence>
<dbReference type="GO" id="GO:0008378">
    <property type="term" value="F:galactosyltransferase activity"/>
    <property type="evidence" value="ECO:0007669"/>
    <property type="project" value="TreeGrafter"/>
</dbReference>
<dbReference type="UniPathway" id="UPA00378"/>
<dbReference type="SUPFAM" id="SSF53448">
    <property type="entry name" value="Nucleotide-diphospho-sugar transferases"/>
    <property type="match status" value="1"/>
</dbReference>
<dbReference type="RefSeq" id="XP_022314108.1">
    <property type="nucleotide sequence ID" value="XM_022458400.1"/>
</dbReference>
<dbReference type="PRINTS" id="PR02050">
    <property type="entry name" value="B14GALTRFASE"/>
</dbReference>